<dbReference type="GO" id="GO:0008840">
    <property type="term" value="F:4-hydroxy-tetrahydrodipicolinate synthase activity"/>
    <property type="evidence" value="ECO:0007669"/>
    <property type="project" value="TreeGrafter"/>
</dbReference>
<evidence type="ECO:0000256" key="5">
    <source>
        <dbReference type="PIRSR" id="PIRSR001365-2"/>
    </source>
</evidence>
<dbReference type="InterPro" id="IPR013785">
    <property type="entry name" value="Aldolase_TIM"/>
</dbReference>
<dbReference type="SUPFAM" id="SSF51569">
    <property type="entry name" value="Aldolase"/>
    <property type="match status" value="1"/>
</dbReference>
<evidence type="ECO:0000256" key="1">
    <source>
        <dbReference type="ARBA" id="ARBA00007592"/>
    </source>
</evidence>
<dbReference type="PANTHER" id="PTHR12128:SF66">
    <property type="entry name" value="4-HYDROXY-2-OXOGLUTARATE ALDOLASE, MITOCHONDRIAL"/>
    <property type="match status" value="1"/>
</dbReference>
<sequence length="305" mass="32694">MFTGLCAFPLTPFHHEKIDFHAFEKLIGNLKQANVESICAMGSTGLYPYLSRDELAKVTKTSVEIAGNTPVMVGIGSLRSYDVLKNAEAAQQAGANALLLAPVSYHPLHEAEVFALYEKVTAEISVPLCVYENPGVTQFSFSDELYRQVTQLPNVGAIKIPGMPFADTNADGNGNAAGKARLSSLRNIVPEHVAIGVSGDKFGALGMQAGCDLWLSVLGGLFPNTVKTMIALSQSTSSQAAIAESERLTPLWDLFARNKGGMRVMATAAAILGYTETNCLPHPLQPLQVEDKQKLEAILTQLSLD</sequence>
<name>F5ZFB0_ALTNA</name>
<evidence type="ECO:0000313" key="6">
    <source>
        <dbReference type="EMBL" id="AEF04966.1"/>
    </source>
</evidence>
<keyword evidence="7" id="KW-1185">Reference proteome</keyword>
<dbReference type="RefSeq" id="WP_013785885.1">
    <property type="nucleotide sequence ID" value="NC_015554.1"/>
</dbReference>
<protein>
    <submittedName>
        <fullName evidence="6">Dihydrodipicolinate synthase</fullName>
    </submittedName>
</protein>
<dbReference type="OrthoDB" id="199953at2"/>
<keyword evidence="2 3" id="KW-0456">Lyase</keyword>
<dbReference type="eggNOG" id="COG0329">
    <property type="taxonomic scope" value="Bacteria"/>
</dbReference>
<dbReference type="Pfam" id="PF00701">
    <property type="entry name" value="DHDPS"/>
    <property type="match status" value="1"/>
</dbReference>
<dbReference type="SMART" id="SM01130">
    <property type="entry name" value="DHDPS"/>
    <property type="match status" value="1"/>
</dbReference>
<dbReference type="KEGG" id="alt:ambt_17320"/>
<dbReference type="CDD" id="cd00408">
    <property type="entry name" value="DHDPS-like"/>
    <property type="match status" value="1"/>
</dbReference>
<dbReference type="AlphaFoldDB" id="F5ZFB0"/>
<gene>
    <name evidence="6" type="ordered locus">ambt_17320</name>
</gene>
<dbReference type="Gene3D" id="3.20.20.70">
    <property type="entry name" value="Aldolase class I"/>
    <property type="match status" value="1"/>
</dbReference>
<accession>F5ZFB0</accession>
<dbReference type="InterPro" id="IPR002220">
    <property type="entry name" value="DapA-like"/>
</dbReference>
<dbReference type="PIRSF" id="PIRSF001365">
    <property type="entry name" value="DHDPS"/>
    <property type="match status" value="1"/>
</dbReference>
<dbReference type="HOGENOM" id="CLU_049343_5_0_6"/>
<reference evidence="6 7" key="1">
    <citation type="journal article" date="2011" name="J. Bacteriol.">
        <title>Complete genome sequence of the polycyclic aromatic hydrocarbon-degrading bacterium Alteromonas sp. strain SN2.</title>
        <authorList>
            <person name="Jin H.M."/>
            <person name="Jeong H."/>
            <person name="Moon E.J."/>
            <person name="Math R.K."/>
            <person name="Lee K."/>
            <person name="Kim H.J."/>
            <person name="Jeon C.O."/>
            <person name="Oh T.K."/>
            <person name="Kim J.F."/>
        </authorList>
    </citation>
    <scope>NUCLEOTIDE SEQUENCE [LARGE SCALE GENOMIC DNA]</scope>
    <source>
        <strain evidence="7">JCM 17741 / KACC 18427 / KCTC 11700BP / SN2</strain>
    </source>
</reference>
<comment type="similarity">
    <text evidence="1 3">Belongs to the DapA family.</text>
</comment>
<proteinExistence type="inferred from homology"/>
<organism evidence="6 7">
    <name type="scientific">Alteromonas naphthalenivorans</name>
    <dbReference type="NCBI Taxonomy" id="715451"/>
    <lineage>
        <taxon>Bacteria</taxon>
        <taxon>Pseudomonadati</taxon>
        <taxon>Pseudomonadota</taxon>
        <taxon>Gammaproteobacteria</taxon>
        <taxon>Alteromonadales</taxon>
        <taxon>Alteromonadaceae</taxon>
        <taxon>Alteromonas/Salinimonas group</taxon>
        <taxon>Alteromonas</taxon>
    </lineage>
</organism>
<evidence type="ECO:0000256" key="3">
    <source>
        <dbReference type="PIRNR" id="PIRNR001365"/>
    </source>
</evidence>
<evidence type="ECO:0000256" key="4">
    <source>
        <dbReference type="PIRSR" id="PIRSR001365-1"/>
    </source>
</evidence>
<evidence type="ECO:0000313" key="7">
    <source>
        <dbReference type="Proteomes" id="UP000000683"/>
    </source>
</evidence>
<feature type="binding site" evidence="5">
    <location>
        <position position="44"/>
    </location>
    <ligand>
        <name>pyruvate</name>
        <dbReference type="ChEBI" id="CHEBI:15361"/>
    </ligand>
</feature>
<dbReference type="Proteomes" id="UP000000683">
    <property type="component" value="Chromosome"/>
</dbReference>
<feature type="active site" description="Proton donor/acceptor" evidence="4">
    <location>
        <position position="131"/>
    </location>
</feature>
<dbReference type="EMBL" id="CP002339">
    <property type="protein sequence ID" value="AEF04966.1"/>
    <property type="molecule type" value="Genomic_DNA"/>
</dbReference>
<dbReference type="PANTHER" id="PTHR12128">
    <property type="entry name" value="DIHYDRODIPICOLINATE SYNTHASE"/>
    <property type="match status" value="1"/>
</dbReference>
<evidence type="ECO:0000256" key="2">
    <source>
        <dbReference type="ARBA" id="ARBA00023239"/>
    </source>
</evidence>
<feature type="active site" description="Schiff-base intermediate with substrate" evidence="4">
    <location>
        <position position="159"/>
    </location>
</feature>